<dbReference type="GeneID" id="105273202"/>
<dbReference type="OrthoDB" id="7665462at2759"/>
<keyword evidence="2" id="KW-0472">Membrane</keyword>
<feature type="transmembrane region" description="Helical" evidence="2">
    <location>
        <begin position="114"/>
        <end position="134"/>
    </location>
</feature>
<evidence type="ECO:0000313" key="3">
    <source>
        <dbReference type="Proteomes" id="UP000694866"/>
    </source>
</evidence>
<dbReference type="AlphaFoldDB" id="A0A9R1UAS1"/>
<feature type="transmembrane region" description="Helical" evidence="2">
    <location>
        <begin position="48"/>
        <end position="74"/>
    </location>
</feature>
<proteinExistence type="predicted"/>
<keyword evidence="3" id="KW-1185">Reference proteome</keyword>
<evidence type="ECO:0000313" key="4">
    <source>
        <dbReference type="RefSeq" id="XP_011313797.1"/>
    </source>
</evidence>
<feature type="region of interest" description="Disordered" evidence="1">
    <location>
        <begin position="211"/>
        <end position="231"/>
    </location>
</feature>
<accession>A0A9R1UAS1</accession>
<feature type="compositionally biased region" description="Polar residues" evidence="1">
    <location>
        <begin position="222"/>
        <end position="231"/>
    </location>
</feature>
<keyword evidence="2" id="KW-0812">Transmembrane</keyword>
<feature type="region of interest" description="Disordered" evidence="1">
    <location>
        <begin position="1"/>
        <end position="28"/>
    </location>
</feature>
<evidence type="ECO:0000256" key="1">
    <source>
        <dbReference type="SAM" id="MobiDB-lite"/>
    </source>
</evidence>
<sequence>MPDSEAVYQPTTVGYTYENGGDSHEGGPRLRNGFSRIMFRHKVSTRKWLEWVLLSVALCATVAGFTTLVVNLVASDGVPVPNNSTQADSKPQSDPNGGTKVEDKTSTDPSRGSLAVGACITLLGVAMGALWIWLRFFRHGGKSQRGGISRASGQMLGGLNPSTDLLVGSTSQYGPVLTEVPSQMTVKQIVNDNRSLPLSDQEEETYTLMEDASINFKRSDNAQESNNQNTG</sequence>
<dbReference type="KEGG" id="fas:105273202"/>
<protein>
    <submittedName>
        <fullName evidence="4">Uncharacterized protein isoform X1</fullName>
    </submittedName>
</protein>
<keyword evidence="2" id="KW-1133">Transmembrane helix</keyword>
<organism evidence="3 4">
    <name type="scientific">Fopius arisanus</name>
    <dbReference type="NCBI Taxonomy" id="64838"/>
    <lineage>
        <taxon>Eukaryota</taxon>
        <taxon>Metazoa</taxon>
        <taxon>Ecdysozoa</taxon>
        <taxon>Arthropoda</taxon>
        <taxon>Hexapoda</taxon>
        <taxon>Insecta</taxon>
        <taxon>Pterygota</taxon>
        <taxon>Neoptera</taxon>
        <taxon>Endopterygota</taxon>
        <taxon>Hymenoptera</taxon>
        <taxon>Apocrita</taxon>
        <taxon>Ichneumonoidea</taxon>
        <taxon>Braconidae</taxon>
        <taxon>Opiinae</taxon>
        <taxon>Fopius</taxon>
    </lineage>
</organism>
<name>A0A9R1UAS1_9HYME</name>
<evidence type="ECO:0000256" key="2">
    <source>
        <dbReference type="SAM" id="Phobius"/>
    </source>
</evidence>
<feature type="compositionally biased region" description="Polar residues" evidence="1">
    <location>
        <begin position="81"/>
        <end position="96"/>
    </location>
</feature>
<reference evidence="4" key="1">
    <citation type="submission" date="2025-08" db="UniProtKB">
        <authorList>
            <consortium name="RefSeq"/>
        </authorList>
    </citation>
    <scope>IDENTIFICATION</scope>
    <source>
        <strain evidence="4">USDA-PBARC FA_bdor</strain>
        <tissue evidence="4">Whole organism</tissue>
    </source>
</reference>
<gene>
    <name evidence="4" type="primary">LOC105273202</name>
</gene>
<feature type="region of interest" description="Disordered" evidence="1">
    <location>
        <begin position="80"/>
        <end position="111"/>
    </location>
</feature>
<dbReference type="RefSeq" id="XP_011313797.1">
    <property type="nucleotide sequence ID" value="XM_011315495.1"/>
</dbReference>
<dbReference type="Proteomes" id="UP000694866">
    <property type="component" value="Unplaced"/>
</dbReference>